<reference evidence="3" key="3">
    <citation type="submission" date="2025-08" db="UniProtKB">
        <authorList>
            <consortium name="RefSeq"/>
        </authorList>
    </citation>
    <scope>IDENTIFICATION</scope>
    <source>
        <strain evidence="3">CBS 342.82</strain>
    </source>
</reference>
<sequence length="329" mass="37399">MTERSENQGAVQTNGTSENQAQKSNYNSRSNKSFRQEERILRMMENSVVRLKNGTRFYPWRMIPGRENEWYREIFDAIVWIHSHKDHPQVQVRYTAARSVWLSHRASASVLLFPFRDFRNGGSGIRGFGVQTDPVPDHTKLGTLRNSTSRATVRPSFLDLDGLKRRPGRLSLVRNSENLRTGNEAQDEEYFPIKRHRIHSTQSSQPLPSQSYSGARAAIPSSAPPDLFPTANTTITTAKYSSMTKHRIRSRQTLPVANQSESRTMGPKRARNKREHFTPKGDVRKLGELITDFATGSKLLDRSNTDARRAVATVFITCMIKVRVGQDQA</sequence>
<reference evidence="3" key="2">
    <citation type="submission" date="2020-04" db="EMBL/GenBank/DDBJ databases">
        <authorList>
            <consortium name="NCBI Genome Project"/>
        </authorList>
    </citation>
    <scope>NUCLEOTIDE SEQUENCE</scope>
    <source>
        <strain evidence="3">CBS 342.82</strain>
    </source>
</reference>
<dbReference type="Proteomes" id="UP000504637">
    <property type="component" value="Unplaced"/>
</dbReference>
<dbReference type="GeneID" id="54361348"/>
<accession>A0A6J3LQB3</accession>
<name>A0A6J3LQB3_9PEZI</name>
<proteinExistence type="predicted"/>
<dbReference type="RefSeq" id="XP_033455071.1">
    <property type="nucleotide sequence ID" value="XM_033603548.1"/>
</dbReference>
<dbReference type="AlphaFoldDB" id="A0A6J3LQB3"/>
<feature type="region of interest" description="Disordered" evidence="1">
    <location>
        <begin position="1"/>
        <end position="32"/>
    </location>
</feature>
<organism evidence="3">
    <name type="scientific">Dissoconium aciculare CBS 342.82</name>
    <dbReference type="NCBI Taxonomy" id="1314786"/>
    <lineage>
        <taxon>Eukaryota</taxon>
        <taxon>Fungi</taxon>
        <taxon>Dikarya</taxon>
        <taxon>Ascomycota</taxon>
        <taxon>Pezizomycotina</taxon>
        <taxon>Dothideomycetes</taxon>
        <taxon>Dothideomycetidae</taxon>
        <taxon>Mycosphaerellales</taxon>
        <taxon>Dissoconiaceae</taxon>
        <taxon>Dissoconium</taxon>
    </lineage>
</organism>
<feature type="compositionally biased region" description="Polar residues" evidence="1">
    <location>
        <begin position="7"/>
        <end position="32"/>
    </location>
</feature>
<feature type="compositionally biased region" description="Low complexity" evidence="1">
    <location>
        <begin position="200"/>
        <end position="213"/>
    </location>
</feature>
<gene>
    <name evidence="3" type="ORF">K489DRAFT_374648</name>
</gene>
<protein>
    <submittedName>
        <fullName evidence="3">Uncharacterized protein</fullName>
    </submittedName>
</protein>
<evidence type="ECO:0000313" key="2">
    <source>
        <dbReference type="Proteomes" id="UP000504637"/>
    </source>
</evidence>
<reference evidence="3" key="1">
    <citation type="submission" date="2020-01" db="EMBL/GenBank/DDBJ databases">
        <authorList>
            <consortium name="DOE Joint Genome Institute"/>
            <person name="Haridas S."/>
            <person name="Albert R."/>
            <person name="Binder M."/>
            <person name="Bloem J."/>
            <person name="Labutti K."/>
            <person name="Salamov A."/>
            <person name="Andreopoulos B."/>
            <person name="Baker S.E."/>
            <person name="Barry K."/>
            <person name="Bills G."/>
            <person name="Bluhm B.H."/>
            <person name="Cannon C."/>
            <person name="Castanera R."/>
            <person name="Culley D.E."/>
            <person name="Daum C."/>
            <person name="Ezra D."/>
            <person name="Gonzalez J.B."/>
            <person name="Henrissat B."/>
            <person name="Kuo A."/>
            <person name="Liang C."/>
            <person name="Lipzen A."/>
            <person name="Lutzoni F."/>
            <person name="Magnuson J."/>
            <person name="Mondo S."/>
            <person name="Nolan M."/>
            <person name="Ohm R."/>
            <person name="Pangilinan J."/>
            <person name="Park H.-J."/>
            <person name="Ramirez L."/>
            <person name="Alfaro M."/>
            <person name="Sun H."/>
            <person name="Tritt A."/>
            <person name="Yoshinaga Y."/>
            <person name="Zwiers L.-H."/>
            <person name="Turgeon B.G."/>
            <person name="Goodwin S.B."/>
            <person name="Spatafora J.W."/>
            <person name="Crous P.W."/>
            <person name="Grigoriev I.V."/>
        </authorList>
    </citation>
    <scope>NUCLEOTIDE SEQUENCE</scope>
    <source>
        <strain evidence="3">CBS 342.82</strain>
    </source>
</reference>
<feature type="region of interest" description="Disordered" evidence="1">
    <location>
        <begin position="197"/>
        <end position="231"/>
    </location>
</feature>
<keyword evidence="2" id="KW-1185">Reference proteome</keyword>
<evidence type="ECO:0000313" key="3">
    <source>
        <dbReference type="RefSeq" id="XP_033455071.1"/>
    </source>
</evidence>
<evidence type="ECO:0000256" key="1">
    <source>
        <dbReference type="SAM" id="MobiDB-lite"/>
    </source>
</evidence>